<feature type="domain" description="4Fe-4S ferredoxin-type" evidence="8">
    <location>
        <begin position="37"/>
        <end position="67"/>
    </location>
</feature>
<evidence type="ECO:0000313" key="11">
    <source>
        <dbReference type="EMBL" id="BBL85935.1"/>
    </source>
</evidence>
<dbReference type="InterPro" id="IPR017900">
    <property type="entry name" value="4Fe4S_Fe_S_CS"/>
</dbReference>
<dbReference type="InterPro" id="IPR017896">
    <property type="entry name" value="4Fe4S_Fe-S-bd"/>
</dbReference>
<evidence type="ECO:0000313" key="10">
    <source>
        <dbReference type="EMBL" id="AQX44723.1"/>
    </source>
</evidence>
<dbReference type="Gene3D" id="3.30.70.20">
    <property type="match status" value="1"/>
</dbReference>
<evidence type="ECO:0000313" key="12">
    <source>
        <dbReference type="Proteomes" id="UP000503178"/>
    </source>
</evidence>
<dbReference type="EMBL" id="KY124271">
    <property type="protein sequence ID" value="AQX44723.1"/>
    <property type="molecule type" value="Genomic_DNA"/>
</dbReference>
<keyword evidence="9" id="KW-0934">Plastid</keyword>
<dbReference type="PROSITE" id="PS51379">
    <property type="entry name" value="4FE4S_FER_2"/>
    <property type="match status" value="2"/>
</dbReference>
<feature type="domain" description="4Fe-4S ferredoxin-type" evidence="8">
    <location>
        <begin position="1"/>
        <end position="30"/>
    </location>
</feature>
<protein>
    <submittedName>
        <fullName evidence="9">Ferredoxin</fullName>
    </submittedName>
</protein>
<dbReference type="GO" id="GO:0051539">
    <property type="term" value="F:4 iron, 4 sulfur cluster binding"/>
    <property type="evidence" value="ECO:0007669"/>
    <property type="project" value="UniProtKB-KW"/>
</dbReference>
<evidence type="ECO:0000256" key="4">
    <source>
        <dbReference type="ARBA" id="ARBA00022723"/>
    </source>
</evidence>
<dbReference type="Proteomes" id="UP000503178">
    <property type="component" value="Chromatophore Pltd"/>
</dbReference>
<evidence type="ECO:0000256" key="3">
    <source>
        <dbReference type="ARBA" id="ARBA00022485"/>
    </source>
</evidence>
<dbReference type="AlphaFoldDB" id="A0A1L5YB79"/>
<dbReference type="PRINTS" id="PR00354">
    <property type="entry name" value="7FE8SFRDOXIN"/>
</dbReference>
<dbReference type="InterPro" id="IPR000813">
    <property type="entry name" value="7Fe_ferredoxin"/>
</dbReference>
<dbReference type="EMBL" id="KX897545">
    <property type="protein sequence ID" value="APP87956.1"/>
    <property type="molecule type" value="Genomic_DNA"/>
</dbReference>
<dbReference type="EMBL" id="LC490351">
    <property type="protein sequence ID" value="BBL85935.1"/>
    <property type="molecule type" value="Genomic_DNA"/>
</dbReference>
<keyword evidence="6" id="KW-0408">Iron</keyword>
<evidence type="ECO:0000256" key="7">
    <source>
        <dbReference type="ARBA" id="ARBA00023014"/>
    </source>
</evidence>
<evidence type="ECO:0000256" key="1">
    <source>
        <dbReference type="ARBA" id="ARBA00001966"/>
    </source>
</evidence>
<name>A0A1L5YB79_9EUKA</name>
<reference evidence="11 12" key="2">
    <citation type="submission" date="2019-06" db="EMBL/GenBank/DDBJ databases">
        <title>A hidden player of endosymbiotic evolution: DNA virus triggered massive gene transfer.</title>
        <authorList>
            <person name="Matsuo M."/>
            <person name="Katahata A."/>
            <person name="Tachikawa M."/>
            <person name="Minakuchi Y."/>
            <person name="Noguchi H."/>
            <person name="Toyoda A."/>
            <person name="Fujiyama A."/>
            <person name="Suzuki Y."/>
            <person name="Satoh S."/>
            <person name="Nakayama T."/>
            <person name="Kamikawa R."/>
            <person name="Nomura M."/>
            <person name="Inagaki Y."/>
            <person name="Ishida K."/>
            <person name="Obokata J."/>
        </authorList>
    </citation>
    <scope>NUCLEOTIDE SEQUENCE [LARGE SCALE GENOMIC DNA]</scope>
    <source>
        <strain evidence="11 12">MYN1</strain>
    </source>
</reference>
<reference evidence="9" key="1">
    <citation type="journal article" date="2017" name="Protist">
        <title>Diversity of the Photosynthetic Paulinella Species, with the Description of Paulinella micropora sp. nov. and the Chromatophore Genome Sequence for strain KR01.</title>
        <authorList>
            <person name="Lhee D."/>
            <person name="Yang E.C."/>
            <person name="Kim J.I."/>
            <person name="Nakayama T."/>
            <person name="Zuccarello G."/>
            <person name="Andersen R.A."/>
            <person name="Yoon H.S."/>
        </authorList>
    </citation>
    <scope>NUCLEOTIDE SEQUENCE</scope>
    <source>
        <strain evidence="10">FK01</strain>
        <strain evidence="9">KR01</strain>
    </source>
</reference>
<keyword evidence="7" id="KW-0411">Iron-sulfur</keyword>
<keyword evidence="3" id="KW-0004">4Fe-4S</keyword>
<dbReference type="Pfam" id="PF12838">
    <property type="entry name" value="Fer4_7"/>
    <property type="match status" value="1"/>
</dbReference>
<proteinExistence type="predicted"/>
<sequence length="74" mass="8037">MAHTIVTNVCEGIADCVEACPVACIHPGKGINKKGTNFYWIDYDTCIDCGICLQVCPVNGAIIPEERPNLQRSN</sequence>
<organism evidence="9">
    <name type="scientific">Paulinella micropora</name>
    <dbReference type="NCBI Taxonomy" id="1928728"/>
    <lineage>
        <taxon>Eukaryota</taxon>
        <taxon>Sar</taxon>
        <taxon>Rhizaria</taxon>
        <taxon>Cercozoa</taxon>
        <taxon>Imbricatea</taxon>
        <taxon>Silicofilosea</taxon>
        <taxon>Euglyphida</taxon>
        <taxon>Paulinellidae</taxon>
        <taxon>Paulinella</taxon>
    </lineage>
</organism>
<keyword evidence="2" id="KW-0813">Transport</keyword>
<dbReference type="GO" id="GO:0009055">
    <property type="term" value="F:electron transfer activity"/>
    <property type="evidence" value="ECO:0007669"/>
    <property type="project" value="InterPro"/>
</dbReference>
<gene>
    <name evidence="11" type="primary">MYN1_Chr_122</name>
    <name evidence="9" type="ORF">PCKR_160</name>
    <name evidence="10" type="ORF">PFK_160</name>
    <name evidence="11" type="ORF">PMYN1_Chma123</name>
</gene>
<comment type="cofactor">
    <cofactor evidence="1">
        <name>[4Fe-4S] cluster</name>
        <dbReference type="ChEBI" id="CHEBI:49883"/>
    </cofactor>
</comment>
<dbReference type="SUPFAM" id="SSF54862">
    <property type="entry name" value="4Fe-4S ferredoxins"/>
    <property type="match status" value="1"/>
</dbReference>
<dbReference type="PROSITE" id="PS00198">
    <property type="entry name" value="4FE4S_FER_1"/>
    <property type="match status" value="1"/>
</dbReference>
<evidence type="ECO:0000256" key="5">
    <source>
        <dbReference type="ARBA" id="ARBA00022982"/>
    </source>
</evidence>
<evidence type="ECO:0000256" key="6">
    <source>
        <dbReference type="ARBA" id="ARBA00023004"/>
    </source>
</evidence>
<keyword evidence="4" id="KW-0479">Metal-binding</keyword>
<evidence type="ECO:0000259" key="8">
    <source>
        <dbReference type="PROSITE" id="PS51379"/>
    </source>
</evidence>
<keyword evidence="5" id="KW-0249">Electron transport</keyword>
<evidence type="ECO:0000256" key="2">
    <source>
        <dbReference type="ARBA" id="ARBA00022448"/>
    </source>
</evidence>
<geneLocation type="plastid" evidence="9"/>
<accession>A0A1L5YB79</accession>
<dbReference type="GO" id="GO:0046872">
    <property type="term" value="F:metal ion binding"/>
    <property type="evidence" value="ECO:0007669"/>
    <property type="project" value="UniProtKB-KW"/>
</dbReference>
<evidence type="ECO:0000313" key="9">
    <source>
        <dbReference type="EMBL" id="APP87956.1"/>
    </source>
</evidence>
<keyword evidence="12" id="KW-1185">Reference proteome</keyword>